<feature type="binding site" evidence="10">
    <location>
        <begin position="228"/>
        <end position="230"/>
    </location>
    <ligand>
        <name>substrate</name>
    </ligand>
</feature>
<evidence type="ECO:0000256" key="1">
    <source>
        <dbReference type="ARBA" id="ARBA00004418"/>
    </source>
</evidence>
<feature type="active site" description="Charge relay system" evidence="9">
    <location>
        <position position="153"/>
    </location>
</feature>
<sequence>MTRTTDRRAGFAAAGRILAAAALFVAMTGGVIAPASAQERQVPESEAQVQLSFAPVVKQAIPAVVNIYASRRVQVRRSPLFDDPLFRHFFQDQMGDQPPERMQKSLGSGVIVGEDGVVITNDHVINGADQIRVALADRREFDAEVLLTDERTDLAILRLQDTDGESFPTVPFADSDELEVGDLVLAIGDPFGVGQTVTQGIVSALARTQVGISDYRFFIQTDAAINPGNSGGALIDMQGRLVGINSAIYSRSGGSLGIGFAIPANMAQLVVRSALEEGEIRRPWFGATMQGVTSDIADGLGLDRPRGALVTRLTEESPAHRAGLRVGDLILMIAGRPVEDPDAFGYRFVTQGVGGTTEITILRNGNRLALTVALEPPPETTPRDTRELLGSSPLTGAQVMNLSPAVAEEVGIDFVDEGVVVSDIRPGSTAQRVGLQRGDIVVEINGNEIETTRYLEELSEERPRVWRITIERDGRRLQMAFRG</sequence>
<dbReference type="Gene3D" id="2.30.42.10">
    <property type="match status" value="2"/>
</dbReference>
<evidence type="ECO:0000259" key="11">
    <source>
        <dbReference type="PROSITE" id="PS50106"/>
    </source>
</evidence>
<name>A0AAE3VR15_9HYPH</name>
<feature type="binding site" evidence="10">
    <location>
        <position position="153"/>
    </location>
    <ligand>
        <name>substrate</name>
    </ligand>
</feature>
<protein>
    <submittedName>
        <fullName evidence="12">Do/DeqQ family serine protease</fullName>
    </submittedName>
</protein>
<dbReference type="PANTHER" id="PTHR22939:SF129">
    <property type="entry name" value="SERINE PROTEASE HTRA2, MITOCHONDRIAL"/>
    <property type="match status" value="1"/>
</dbReference>
<evidence type="ECO:0000313" key="13">
    <source>
        <dbReference type="Proteomes" id="UP001229244"/>
    </source>
</evidence>
<evidence type="ECO:0000256" key="5">
    <source>
        <dbReference type="ARBA" id="ARBA00022737"/>
    </source>
</evidence>
<dbReference type="InterPro" id="IPR001940">
    <property type="entry name" value="Peptidase_S1C"/>
</dbReference>
<feature type="active site" description="Charge relay system" evidence="9">
    <location>
        <position position="230"/>
    </location>
</feature>
<evidence type="ECO:0000256" key="3">
    <source>
        <dbReference type="ARBA" id="ARBA00022670"/>
    </source>
</evidence>
<dbReference type="InterPro" id="IPR001478">
    <property type="entry name" value="PDZ"/>
</dbReference>
<reference evidence="12" key="1">
    <citation type="submission" date="2023-07" db="EMBL/GenBank/DDBJ databases">
        <title>Genomic Encyclopedia of Type Strains, Phase IV (KMG-IV): sequencing the most valuable type-strain genomes for metagenomic binning, comparative biology and taxonomic classification.</title>
        <authorList>
            <person name="Goeker M."/>
        </authorList>
    </citation>
    <scope>NUCLEOTIDE SEQUENCE</scope>
    <source>
        <strain evidence="12">DSM 21202</strain>
    </source>
</reference>
<dbReference type="AlphaFoldDB" id="A0AAE3VR15"/>
<dbReference type="PANTHER" id="PTHR22939">
    <property type="entry name" value="SERINE PROTEASE FAMILY S1C HTRA-RELATED"/>
    <property type="match status" value="1"/>
</dbReference>
<evidence type="ECO:0000256" key="9">
    <source>
        <dbReference type="PIRSR" id="PIRSR611782-1"/>
    </source>
</evidence>
<dbReference type="PRINTS" id="PR00834">
    <property type="entry name" value="PROTEASES2C"/>
</dbReference>
<feature type="active site" description="Charge relay system" evidence="9">
    <location>
        <position position="123"/>
    </location>
</feature>
<keyword evidence="4" id="KW-0732">Signal</keyword>
<keyword evidence="3 12" id="KW-0645">Protease</keyword>
<dbReference type="Proteomes" id="UP001229244">
    <property type="component" value="Unassembled WGS sequence"/>
</dbReference>
<feature type="domain" description="PDZ" evidence="11">
    <location>
        <begin position="269"/>
        <end position="340"/>
    </location>
</feature>
<comment type="subcellular location">
    <subcellularLocation>
        <location evidence="1">Periplasm</location>
    </subcellularLocation>
</comment>
<dbReference type="PROSITE" id="PS50106">
    <property type="entry name" value="PDZ"/>
    <property type="match status" value="2"/>
</dbReference>
<evidence type="ECO:0000313" key="12">
    <source>
        <dbReference type="EMBL" id="MDQ0317154.1"/>
    </source>
</evidence>
<dbReference type="Pfam" id="PF17820">
    <property type="entry name" value="PDZ_6"/>
    <property type="match status" value="2"/>
</dbReference>
<dbReference type="InterPro" id="IPR036034">
    <property type="entry name" value="PDZ_sf"/>
</dbReference>
<dbReference type="Pfam" id="PF13365">
    <property type="entry name" value="Trypsin_2"/>
    <property type="match status" value="1"/>
</dbReference>
<dbReference type="InterPro" id="IPR011782">
    <property type="entry name" value="Pept_S1C_Do"/>
</dbReference>
<dbReference type="SMART" id="SM00228">
    <property type="entry name" value="PDZ"/>
    <property type="match status" value="2"/>
</dbReference>
<evidence type="ECO:0000256" key="6">
    <source>
        <dbReference type="ARBA" id="ARBA00022764"/>
    </source>
</evidence>
<keyword evidence="7" id="KW-0378">Hydrolase</keyword>
<organism evidence="12 13">
    <name type="scientific">Amorphus orientalis</name>
    <dbReference type="NCBI Taxonomy" id="649198"/>
    <lineage>
        <taxon>Bacteria</taxon>
        <taxon>Pseudomonadati</taxon>
        <taxon>Pseudomonadota</taxon>
        <taxon>Alphaproteobacteria</taxon>
        <taxon>Hyphomicrobiales</taxon>
        <taxon>Amorphaceae</taxon>
        <taxon>Amorphus</taxon>
    </lineage>
</organism>
<dbReference type="GO" id="GO:0042597">
    <property type="term" value="C:periplasmic space"/>
    <property type="evidence" value="ECO:0007669"/>
    <property type="project" value="UniProtKB-SubCell"/>
</dbReference>
<dbReference type="GO" id="GO:0004252">
    <property type="term" value="F:serine-type endopeptidase activity"/>
    <property type="evidence" value="ECO:0007669"/>
    <property type="project" value="InterPro"/>
</dbReference>
<dbReference type="NCBIfam" id="TIGR02037">
    <property type="entry name" value="degP_htrA_DO"/>
    <property type="match status" value="1"/>
</dbReference>
<evidence type="ECO:0000256" key="8">
    <source>
        <dbReference type="ARBA" id="ARBA00022825"/>
    </source>
</evidence>
<keyword evidence="8" id="KW-0720">Serine protease</keyword>
<evidence type="ECO:0000256" key="4">
    <source>
        <dbReference type="ARBA" id="ARBA00022729"/>
    </source>
</evidence>
<accession>A0AAE3VR15</accession>
<keyword evidence="13" id="KW-1185">Reference proteome</keyword>
<keyword evidence="6" id="KW-0574">Periplasm</keyword>
<gene>
    <name evidence="12" type="ORF">J2S73_003631</name>
</gene>
<comment type="similarity">
    <text evidence="2">Belongs to the peptidase S1C family.</text>
</comment>
<comment type="caution">
    <text evidence="12">The sequence shown here is derived from an EMBL/GenBank/DDBJ whole genome shotgun (WGS) entry which is preliminary data.</text>
</comment>
<dbReference type="GO" id="GO:0006508">
    <property type="term" value="P:proteolysis"/>
    <property type="evidence" value="ECO:0007669"/>
    <property type="project" value="UniProtKB-KW"/>
</dbReference>
<feature type="domain" description="PDZ" evidence="11">
    <location>
        <begin position="399"/>
        <end position="462"/>
    </location>
</feature>
<feature type="binding site" evidence="10">
    <location>
        <position position="123"/>
    </location>
    <ligand>
        <name>substrate</name>
    </ligand>
</feature>
<dbReference type="SUPFAM" id="SSF50156">
    <property type="entry name" value="PDZ domain-like"/>
    <property type="match status" value="2"/>
</dbReference>
<dbReference type="EMBL" id="JAUSUL010000004">
    <property type="protein sequence ID" value="MDQ0317154.1"/>
    <property type="molecule type" value="Genomic_DNA"/>
</dbReference>
<evidence type="ECO:0000256" key="10">
    <source>
        <dbReference type="PIRSR" id="PIRSR611782-2"/>
    </source>
</evidence>
<dbReference type="InterPro" id="IPR041489">
    <property type="entry name" value="PDZ_6"/>
</dbReference>
<dbReference type="InterPro" id="IPR009003">
    <property type="entry name" value="Peptidase_S1_PA"/>
</dbReference>
<dbReference type="SUPFAM" id="SSF50494">
    <property type="entry name" value="Trypsin-like serine proteases"/>
    <property type="match status" value="1"/>
</dbReference>
<evidence type="ECO:0000256" key="7">
    <source>
        <dbReference type="ARBA" id="ARBA00022801"/>
    </source>
</evidence>
<dbReference type="Gene3D" id="2.40.10.120">
    <property type="match status" value="1"/>
</dbReference>
<keyword evidence="5" id="KW-0677">Repeat</keyword>
<evidence type="ECO:0000256" key="2">
    <source>
        <dbReference type="ARBA" id="ARBA00010541"/>
    </source>
</evidence>
<proteinExistence type="inferred from homology"/>